<comment type="caution">
    <text evidence="2">The sequence shown here is derived from an EMBL/GenBank/DDBJ whole genome shotgun (WGS) entry which is preliminary data.</text>
</comment>
<keyword evidence="1" id="KW-1133">Transmembrane helix</keyword>
<feature type="transmembrane region" description="Helical" evidence="1">
    <location>
        <begin position="37"/>
        <end position="57"/>
    </location>
</feature>
<accession>A0A2V2N4P8</accession>
<keyword evidence="1" id="KW-0472">Membrane</keyword>
<dbReference type="Proteomes" id="UP000245934">
    <property type="component" value="Unassembled WGS sequence"/>
</dbReference>
<evidence type="ECO:0000256" key="1">
    <source>
        <dbReference type="SAM" id="Phobius"/>
    </source>
</evidence>
<reference evidence="2 3" key="1">
    <citation type="submission" date="2018-05" db="EMBL/GenBank/DDBJ databases">
        <title>Draft genome of Methanospirillum stamsii Pt1.</title>
        <authorList>
            <person name="Dueholm M.S."/>
            <person name="Nielsen P.H."/>
            <person name="Bakmann L.F."/>
            <person name="Otzen D.E."/>
        </authorList>
    </citation>
    <scope>NUCLEOTIDE SEQUENCE [LARGE SCALE GENOMIC DNA]</scope>
    <source>
        <strain evidence="2 3">Pt1</strain>
    </source>
</reference>
<proteinExistence type="predicted"/>
<gene>
    <name evidence="2" type="ORF">DLD82_07845</name>
</gene>
<evidence type="ECO:0000313" key="3">
    <source>
        <dbReference type="Proteomes" id="UP000245934"/>
    </source>
</evidence>
<protein>
    <submittedName>
        <fullName evidence="2">Uncharacterized protein</fullName>
    </submittedName>
</protein>
<dbReference type="EMBL" id="QGMZ01000015">
    <property type="protein sequence ID" value="PWR74799.1"/>
    <property type="molecule type" value="Genomic_DNA"/>
</dbReference>
<dbReference type="AlphaFoldDB" id="A0A2V2N4P8"/>
<keyword evidence="3" id="KW-1185">Reference proteome</keyword>
<name>A0A2V2N4P8_9EURY</name>
<evidence type="ECO:0000313" key="2">
    <source>
        <dbReference type="EMBL" id="PWR74799.1"/>
    </source>
</evidence>
<sequence>MQLHKVDRIKTSNIITMIAGVIFIGLGINNILQSSQWWRYVTFIIGIIIFTMGAYGYKTGKRF</sequence>
<organism evidence="2 3">
    <name type="scientific">Methanospirillum stamsii</name>
    <dbReference type="NCBI Taxonomy" id="1277351"/>
    <lineage>
        <taxon>Archaea</taxon>
        <taxon>Methanobacteriati</taxon>
        <taxon>Methanobacteriota</taxon>
        <taxon>Stenosarchaea group</taxon>
        <taxon>Methanomicrobia</taxon>
        <taxon>Methanomicrobiales</taxon>
        <taxon>Methanospirillaceae</taxon>
        <taxon>Methanospirillum</taxon>
    </lineage>
</organism>
<feature type="transmembrane region" description="Helical" evidence="1">
    <location>
        <begin position="12"/>
        <end position="31"/>
    </location>
</feature>
<keyword evidence="1" id="KW-0812">Transmembrane</keyword>